<dbReference type="RefSeq" id="WP_369228427.1">
    <property type="nucleotide sequence ID" value="NZ_CP163442.1"/>
</dbReference>
<dbReference type="EMBL" id="CP163442">
    <property type="protein sequence ID" value="XDQ49900.1"/>
    <property type="molecule type" value="Genomic_DNA"/>
</dbReference>
<organism evidence="1">
    <name type="scientific">Streptomyces sp. R39</name>
    <dbReference type="NCBI Taxonomy" id="3238631"/>
    <lineage>
        <taxon>Bacteria</taxon>
        <taxon>Bacillati</taxon>
        <taxon>Actinomycetota</taxon>
        <taxon>Actinomycetes</taxon>
        <taxon>Kitasatosporales</taxon>
        <taxon>Streptomycetaceae</taxon>
        <taxon>Streptomyces</taxon>
    </lineage>
</organism>
<protein>
    <submittedName>
        <fullName evidence="1">Uncharacterized protein</fullName>
    </submittedName>
</protein>
<gene>
    <name evidence="1" type="ORF">AB5J52_48115</name>
</gene>
<keyword evidence="1" id="KW-0614">Plasmid</keyword>
<sequence>MNEDIRTPELYGGEPLYDGFPDDYSARDRTFTVTIAGTERYDGEKPHKYVLEARSTQAAWAEALAWHMVAEETPDCYVVAGESFAGVPAGDVGFQWNDLRAEQKRRRNLDGLAPVPLDRILHRVRLIWPDPRWVLRGGPGGGPSLTWQGGPSVEEVAEELRWPDIDMRRTG</sequence>
<proteinExistence type="predicted"/>
<evidence type="ECO:0000313" key="1">
    <source>
        <dbReference type="EMBL" id="XDQ49900.1"/>
    </source>
</evidence>
<geneLocation type="plasmid" evidence="1">
    <name>unnamed1</name>
</geneLocation>
<name>A0AB39R4Z8_9ACTN</name>
<dbReference type="AlphaFoldDB" id="A0AB39R4Z8"/>
<accession>A0AB39R4Z8</accession>
<reference evidence="1" key="1">
    <citation type="submission" date="2024-07" db="EMBL/GenBank/DDBJ databases">
        <authorList>
            <person name="Yu S.T."/>
        </authorList>
    </citation>
    <scope>NUCLEOTIDE SEQUENCE</scope>
    <source>
        <strain evidence="1">R39</strain>
        <plasmid evidence="1">unnamed1</plasmid>
    </source>
</reference>